<feature type="binding site" evidence="12">
    <location>
        <position position="330"/>
    </location>
    <ligand>
        <name>UDP-N-acetyl-alpha-D-glucosamine</name>
        <dbReference type="ChEBI" id="CHEBI:57705"/>
    </ligand>
</feature>
<comment type="subcellular location">
    <subcellularLocation>
        <location evidence="1 12">Cytoplasm</location>
    </subcellularLocation>
</comment>
<comment type="caution">
    <text evidence="12">Lacks conserved residue(s) required for the propagation of feature annotation.</text>
</comment>
<keyword evidence="9 12" id="KW-0961">Cell wall biogenesis/degradation</keyword>
<evidence type="ECO:0000256" key="10">
    <source>
        <dbReference type="ARBA" id="ARBA00038367"/>
    </source>
</evidence>
<dbReference type="GO" id="GO:0071555">
    <property type="term" value="P:cell wall organization"/>
    <property type="evidence" value="ECO:0007669"/>
    <property type="project" value="UniProtKB-KW"/>
</dbReference>
<evidence type="ECO:0000256" key="9">
    <source>
        <dbReference type="ARBA" id="ARBA00023316"/>
    </source>
</evidence>
<gene>
    <name evidence="12" type="primary">murA</name>
    <name evidence="14" type="ORF">A2Y98_00020</name>
</gene>
<protein>
    <recommendedName>
        <fullName evidence="12">UDP-N-acetylglucosamine 1-carboxyvinyltransferase</fullName>
        <ecNumber evidence="12">2.5.1.7</ecNumber>
    </recommendedName>
    <alternativeName>
        <fullName evidence="12">Enoylpyruvate transferase</fullName>
    </alternativeName>
    <alternativeName>
        <fullName evidence="12">UDP-N-acetylglucosamine enolpyruvyl transferase</fullName>
        <shortName evidence="12">EPT</shortName>
    </alternativeName>
</protein>
<dbReference type="NCBIfam" id="NF006873">
    <property type="entry name" value="PRK09369.1"/>
    <property type="match status" value="1"/>
</dbReference>
<proteinExistence type="inferred from homology"/>
<dbReference type="UniPathway" id="UPA00219"/>
<evidence type="ECO:0000256" key="8">
    <source>
        <dbReference type="ARBA" id="ARBA00023306"/>
    </source>
</evidence>
<evidence type="ECO:0000256" key="11">
    <source>
        <dbReference type="ARBA" id="ARBA00047527"/>
    </source>
</evidence>
<dbReference type="NCBIfam" id="TIGR01072">
    <property type="entry name" value="murA"/>
    <property type="match status" value="1"/>
</dbReference>
<evidence type="ECO:0000256" key="7">
    <source>
        <dbReference type="ARBA" id="ARBA00022984"/>
    </source>
</evidence>
<keyword evidence="6 12" id="KW-0133">Cell shape</keyword>
<feature type="binding site" evidence="12">
    <location>
        <begin position="22"/>
        <end position="23"/>
    </location>
    <ligand>
        <name>phosphoenolpyruvate</name>
        <dbReference type="ChEBI" id="CHEBI:58702"/>
    </ligand>
</feature>
<keyword evidence="4 12" id="KW-0132">Cell division</keyword>
<comment type="similarity">
    <text evidence="10 12">Belongs to the EPSP synthase family. MurA subfamily.</text>
</comment>
<dbReference type="InterPro" id="IPR050068">
    <property type="entry name" value="MurA_subfamily"/>
</dbReference>
<dbReference type="InterPro" id="IPR001986">
    <property type="entry name" value="Enolpyruvate_Tfrase_dom"/>
</dbReference>
<accession>A0A1G2FAL5</accession>
<reference evidence="14 15" key="1">
    <citation type="journal article" date="2016" name="Nat. Commun.">
        <title>Thousands of microbial genomes shed light on interconnected biogeochemical processes in an aquifer system.</title>
        <authorList>
            <person name="Anantharaman K."/>
            <person name="Brown C.T."/>
            <person name="Hug L.A."/>
            <person name="Sharon I."/>
            <person name="Castelle C.J."/>
            <person name="Probst A.J."/>
            <person name="Thomas B.C."/>
            <person name="Singh A."/>
            <person name="Wilkins M.J."/>
            <person name="Karaoz U."/>
            <person name="Brodie E.L."/>
            <person name="Williams K.H."/>
            <person name="Hubbard S.S."/>
            <person name="Banfield J.F."/>
        </authorList>
    </citation>
    <scope>NUCLEOTIDE SEQUENCE [LARGE SCALE GENOMIC DNA]</scope>
</reference>
<evidence type="ECO:0000313" key="14">
    <source>
        <dbReference type="EMBL" id="OGZ34638.1"/>
    </source>
</evidence>
<feature type="binding site" evidence="12">
    <location>
        <position position="308"/>
    </location>
    <ligand>
        <name>UDP-N-acetyl-alpha-D-glucosamine</name>
        <dbReference type="ChEBI" id="CHEBI:57705"/>
    </ligand>
</feature>
<comment type="catalytic activity">
    <reaction evidence="11 12">
        <text>phosphoenolpyruvate + UDP-N-acetyl-alpha-D-glucosamine = UDP-N-acetyl-3-O-(1-carboxyvinyl)-alpha-D-glucosamine + phosphate</text>
        <dbReference type="Rhea" id="RHEA:18681"/>
        <dbReference type="ChEBI" id="CHEBI:43474"/>
        <dbReference type="ChEBI" id="CHEBI:57705"/>
        <dbReference type="ChEBI" id="CHEBI:58702"/>
        <dbReference type="ChEBI" id="CHEBI:68483"/>
        <dbReference type="EC" id="2.5.1.7"/>
    </reaction>
</comment>
<keyword evidence="8 12" id="KW-0131">Cell cycle</keyword>
<dbReference type="Gene3D" id="3.65.10.10">
    <property type="entry name" value="Enolpyruvate transferase domain"/>
    <property type="match status" value="2"/>
</dbReference>
<dbReference type="Pfam" id="PF00275">
    <property type="entry name" value="EPSP_synthase"/>
    <property type="match status" value="1"/>
</dbReference>
<comment type="caution">
    <text evidence="14">The sequence shown here is derived from an EMBL/GenBank/DDBJ whole genome shotgun (WGS) entry which is preliminary data.</text>
</comment>
<dbReference type="Proteomes" id="UP000179099">
    <property type="component" value="Unassembled WGS sequence"/>
</dbReference>
<dbReference type="GO" id="GO:0051301">
    <property type="term" value="P:cell division"/>
    <property type="evidence" value="ECO:0007669"/>
    <property type="project" value="UniProtKB-KW"/>
</dbReference>
<evidence type="ECO:0000256" key="6">
    <source>
        <dbReference type="ARBA" id="ARBA00022960"/>
    </source>
</evidence>
<feature type="domain" description="Enolpyruvate transferase" evidence="13">
    <location>
        <begin position="7"/>
        <end position="409"/>
    </location>
</feature>
<sequence length="422" mass="46304">MEKLVISGIKALGGKIQVKGAKNAALKIFPLAILTKEPILVSNLPEIEDCARAKDMLIALGHRVKKIRHGIVEIQFKNRSCVNLPSDIVNKFRASIMFVGPLLSSCQEVYFPHPGGCVIGAGTRPIDMFLDSFVKMGAKVKILENSYRLTAKKLKGAKIFFPRVTVTGTESLMMTACFAEGVTILKNCAMEPEISALAEFLNSIGGQIEGAGTPLIKIKGVRELKGGEYKIIPDRIEAGTFAMLAAASNTGEILIENCEPLHLEALWAAFDKMKINYRLYKNAIKIMPSKKILACDITTHEYPGFATDLQSAYTVLMTQAHGSSLIHETIYDRRLLFSDSLTQMGANIIMADPHRLVVSGPTRLYGHKLVTPDLRAGMALVMAAIIAKGETQIDNIYQIERGYENLAKRLRSLGADIKKVKK</sequence>
<keyword evidence="7 12" id="KW-0573">Peptidoglycan synthesis</keyword>
<evidence type="ECO:0000313" key="15">
    <source>
        <dbReference type="Proteomes" id="UP000179099"/>
    </source>
</evidence>
<dbReference type="EC" id="2.5.1.7" evidence="12"/>
<dbReference type="PANTHER" id="PTHR43783:SF1">
    <property type="entry name" value="UDP-N-ACETYLGLUCOSAMINE 1-CARBOXYVINYLTRANSFERASE"/>
    <property type="match status" value="1"/>
</dbReference>
<dbReference type="InterPro" id="IPR036968">
    <property type="entry name" value="Enolpyruvate_Tfrase_sf"/>
</dbReference>
<dbReference type="PANTHER" id="PTHR43783">
    <property type="entry name" value="UDP-N-ACETYLGLUCOSAMINE 1-CARBOXYVINYLTRANSFERASE"/>
    <property type="match status" value="1"/>
</dbReference>
<dbReference type="InterPro" id="IPR005750">
    <property type="entry name" value="UDP_GlcNAc_COvinyl_MurA"/>
</dbReference>
<organism evidence="14 15">
    <name type="scientific">Candidatus Portnoybacteria bacterium RBG_19FT_COMBO_36_7</name>
    <dbReference type="NCBI Taxonomy" id="1801992"/>
    <lineage>
        <taxon>Bacteria</taxon>
        <taxon>Candidatus Portnoyibacteriota</taxon>
    </lineage>
</organism>
<dbReference type="GO" id="GO:0008360">
    <property type="term" value="P:regulation of cell shape"/>
    <property type="evidence" value="ECO:0007669"/>
    <property type="project" value="UniProtKB-KW"/>
</dbReference>
<evidence type="ECO:0000256" key="1">
    <source>
        <dbReference type="ARBA" id="ARBA00004496"/>
    </source>
</evidence>
<keyword evidence="3 12" id="KW-0963">Cytoplasm</keyword>
<keyword evidence="12" id="KW-0670">Pyruvate</keyword>
<evidence type="ECO:0000256" key="4">
    <source>
        <dbReference type="ARBA" id="ARBA00022618"/>
    </source>
</evidence>
<keyword evidence="5 12" id="KW-0808">Transferase</keyword>
<dbReference type="SUPFAM" id="SSF55205">
    <property type="entry name" value="EPT/RTPC-like"/>
    <property type="match status" value="1"/>
</dbReference>
<feature type="active site" description="Proton donor" evidence="12">
    <location>
        <position position="117"/>
    </location>
</feature>
<comment type="pathway">
    <text evidence="2 12">Cell wall biogenesis; peptidoglycan biosynthesis.</text>
</comment>
<evidence type="ECO:0000256" key="5">
    <source>
        <dbReference type="ARBA" id="ARBA00022679"/>
    </source>
</evidence>
<dbReference type="AlphaFoldDB" id="A0A1G2FAL5"/>
<feature type="binding site" evidence="12">
    <location>
        <position position="93"/>
    </location>
    <ligand>
        <name>UDP-N-acetyl-alpha-D-glucosamine</name>
        <dbReference type="ChEBI" id="CHEBI:57705"/>
    </ligand>
</feature>
<name>A0A1G2FAL5_9BACT</name>
<feature type="modified residue" description="2-(S-cysteinyl)pyruvic acid O-phosphothioketal" evidence="12">
    <location>
        <position position="117"/>
    </location>
</feature>
<evidence type="ECO:0000256" key="3">
    <source>
        <dbReference type="ARBA" id="ARBA00022490"/>
    </source>
</evidence>
<dbReference type="CDD" id="cd01555">
    <property type="entry name" value="UdpNAET"/>
    <property type="match status" value="1"/>
</dbReference>
<dbReference type="EMBL" id="MHMW01000003">
    <property type="protein sequence ID" value="OGZ34638.1"/>
    <property type="molecule type" value="Genomic_DNA"/>
</dbReference>
<dbReference type="STRING" id="1801992.A2Y98_00020"/>
<evidence type="ECO:0000256" key="2">
    <source>
        <dbReference type="ARBA" id="ARBA00004752"/>
    </source>
</evidence>
<evidence type="ECO:0000259" key="13">
    <source>
        <dbReference type="Pfam" id="PF00275"/>
    </source>
</evidence>
<comment type="function">
    <text evidence="12">Cell wall formation. Adds enolpyruvyl to UDP-N-acetylglucosamine.</text>
</comment>
<dbReference type="GO" id="GO:0008760">
    <property type="term" value="F:UDP-N-acetylglucosamine 1-carboxyvinyltransferase activity"/>
    <property type="evidence" value="ECO:0007669"/>
    <property type="project" value="UniProtKB-UniRule"/>
</dbReference>
<dbReference type="GO" id="GO:0019277">
    <property type="term" value="P:UDP-N-acetylgalactosamine biosynthetic process"/>
    <property type="evidence" value="ECO:0007669"/>
    <property type="project" value="InterPro"/>
</dbReference>
<dbReference type="HAMAP" id="MF_00111">
    <property type="entry name" value="MurA"/>
    <property type="match status" value="1"/>
</dbReference>
<dbReference type="GO" id="GO:0009252">
    <property type="term" value="P:peptidoglycan biosynthetic process"/>
    <property type="evidence" value="ECO:0007669"/>
    <property type="project" value="UniProtKB-UniRule"/>
</dbReference>
<dbReference type="InterPro" id="IPR013792">
    <property type="entry name" value="RNA3'P_cycl/enolpyr_Trfase_a/b"/>
</dbReference>
<dbReference type="GO" id="GO:0005737">
    <property type="term" value="C:cytoplasm"/>
    <property type="evidence" value="ECO:0007669"/>
    <property type="project" value="UniProtKB-SubCell"/>
</dbReference>
<evidence type="ECO:0000256" key="12">
    <source>
        <dbReference type="HAMAP-Rule" id="MF_00111"/>
    </source>
</evidence>